<organism evidence="8 9">
    <name type="scientific">Anaeromyces robustus</name>
    <dbReference type="NCBI Taxonomy" id="1754192"/>
    <lineage>
        <taxon>Eukaryota</taxon>
        <taxon>Fungi</taxon>
        <taxon>Fungi incertae sedis</taxon>
        <taxon>Chytridiomycota</taxon>
        <taxon>Chytridiomycota incertae sedis</taxon>
        <taxon>Neocallimastigomycetes</taxon>
        <taxon>Neocallimastigales</taxon>
        <taxon>Neocallimastigaceae</taxon>
        <taxon>Anaeromyces</taxon>
    </lineage>
</organism>
<name>A0A1Y1WZ68_9FUNG</name>
<dbReference type="Pfam" id="PF00205">
    <property type="entry name" value="TPP_enzyme_M"/>
    <property type="match status" value="1"/>
</dbReference>
<dbReference type="SUPFAM" id="SSF52467">
    <property type="entry name" value="DHS-like NAD/FAD-binding domain"/>
    <property type="match status" value="1"/>
</dbReference>
<comment type="cofactor">
    <cofactor evidence="1">
        <name>thiamine diphosphate</name>
        <dbReference type="ChEBI" id="CHEBI:58937"/>
    </cofactor>
</comment>
<reference evidence="8 9" key="1">
    <citation type="submission" date="2016-08" db="EMBL/GenBank/DDBJ databases">
        <title>A Parts List for Fungal Cellulosomes Revealed by Comparative Genomics.</title>
        <authorList>
            <consortium name="DOE Joint Genome Institute"/>
            <person name="Haitjema C.H."/>
            <person name="Gilmore S.P."/>
            <person name="Henske J.K."/>
            <person name="Solomon K.V."/>
            <person name="De Groot R."/>
            <person name="Kuo A."/>
            <person name="Mondo S.J."/>
            <person name="Salamov A.A."/>
            <person name="Labutti K."/>
            <person name="Zhao Z."/>
            <person name="Chiniquy J."/>
            <person name="Barry K."/>
            <person name="Brewer H.M."/>
            <person name="Purvine S.O."/>
            <person name="Wright A.T."/>
            <person name="Boxma B."/>
            <person name="Van Alen T."/>
            <person name="Hackstein J.H."/>
            <person name="Baker S.E."/>
            <person name="Grigoriev I.V."/>
            <person name="O'Malley M.A."/>
        </authorList>
    </citation>
    <scope>NUCLEOTIDE SEQUENCE [LARGE SCALE GENOMIC DNA]</scope>
    <source>
        <strain evidence="8 9">S4</strain>
    </source>
</reference>
<evidence type="ECO:0000313" key="8">
    <source>
        <dbReference type="EMBL" id="ORX78384.1"/>
    </source>
</evidence>
<feature type="domain" description="Thiamine pyrophosphate enzyme N-terminal TPP-binding" evidence="7">
    <location>
        <begin position="44"/>
        <end position="157"/>
    </location>
</feature>
<dbReference type="OrthoDB" id="10006023at2759"/>
<dbReference type="EMBL" id="MCFG01000212">
    <property type="protein sequence ID" value="ORX78384.1"/>
    <property type="molecule type" value="Genomic_DNA"/>
</dbReference>
<evidence type="ECO:0000259" key="5">
    <source>
        <dbReference type="Pfam" id="PF00205"/>
    </source>
</evidence>
<sequence length="679" mass="75138">MALALNNKATIIGSLLALSAGKASYSLIQMKRDSTRINENQEKHGGKLVANTFKAHGITHVFTLTGGHISPILVECERSGINVIDTRHEVTAVYAADAMARLTGKCGVALVTSGPGLTNTITAVENAHLAESPLLLISGAAPLVQHNRGALQDIDHAGLMKTVCKYSKKVFTVRDIVPEIRKAIKIALSGVPGPVFLEIPYDVLYSYEHVKQALVPSATLSRFPITNISLWRRQYQLFDIFHNAWDGSYSYDDFNDKYYAPIQPDIPHYSNCQFKKAVNLIANAKKPILVLGSQVMLPPVQPEELKEAVLKLNMPTFMSGMARGLLSDKETEQTNKNIQFRFVRKQALKEADLIIIAGLPVDFRISFGRGFNPKAKIIAVNRSVDALNMNTDIYWKPTVKVHSDCGIFLNDLSKSEKVTSREFSAEFCANLRKLELEEKDKLAKKVAEAQNVESIGKVNPLVFLSKLNEKIEQARVREQKDIIIVADGGDFIGTAAKFVWPTKPLQWLDPGLFGTLGVGGGFALAAKLVANENKRNCDVWLLYGDGTAGYSIAEVDTFVRHKLQVNICIGNDSCWAQVCRQQKPLFDGSEVACPLEDRHYEVVGAGYGGKGILIGSCKPEEGETPDKKNEETNFTSYVIEQKLTEFFDMKNNFSNRPMIMNVMIDGGSIEKFRKTAKYI</sequence>
<dbReference type="InterPro" id="IPR012001">
    <property type="entry name" value="Thiamin_PyroP_enz_TPP-bd_dom"/>
</dbReference>
<feature type="domain" description="Thiamine pyrophosphate enzyme central" evidence="5">
    <location>
        <begin position="275"/>
        <end position="412"/>
    </location>
</feature>
<dbReference type="InterPro" id="IPR029061">
    <property type="entry name" value="THDP-binding"/>
</dbReference>
<dbReference type="SUPFAM" id="SSF52518">
    <property type="entry name" value="Thiamin diphosphate-binding fold (THDP-binding)"/>
    <property type="match status" value="2"/>
</dbReference>
<keyword evidence="3 4" id="KW-0786">Thiamine pyrophosphate</keyword>
<dbReference type="GO" id="GO:0009099">
    <property type="term" value="P:L-valine biosynthetic process"/>
    <property type="evidence" value="ECO:0007669"/>
    <property type="project" value="TreeGrafter"/>
</dbReference>
<comment type="caution">
    <text evidence="8">The sequence shown here is derived from an EMBL/GenBank/DDBJ whole genome shotgun (WGS) entry which is preliminary data.</text>
</comment>
<dbReference type="InterPro" id="IPR011766">
    <property type="entry name" value="TPP_enzyme_TPP-bd"/>
</dbReference>
<feature type="domain" description="Thiamine pyrophosphate enzyme TPP-binding" evidence="6">
    <location>
        <begin position="487"/>
        <end position="613"/>
    </location>
</feature>
<protein>
    <submittedName>
        <fullName evidence="8">Thiamin diphosphate-binding protein</fullName>
    </submittedName>
</protein>
<evidence type="ECO:0000256" key="2">
    <source>
        <dbReference type="ARBA" id="ARBA00007812"/>
    </source>
</evidence>
<dbReference type="GO" id="GO:0005948">
    <property type="term" value="C:acetolactate synthase complex"/>
    <property type="evidence" value="ECO:0007669"/>
    <property type="project" value="TreeGrafter"/>
</dbReference>
<dbReference type="GO" id="GO:0050660">
    <property type="term" value="F:flavin adenine dinucleotide binding"/>
    <property type="evidence" value="ECO:0007669"/>
    <property type="project" value="TreeGrafter"/>
</dbReference>
<dbReference type="GO" id="GO:0000287">
    <property type="term" value="F:magnesium ion binding"/>
    <property type="evidence" value="ECO:0007669"/>
    <property type="project" value="InterPro"/>
</dbReference>
<evidence type="ECO:0000256" key="3">
    <source>
        <dbReference type="ARBA" id="ARBA00023052"/>
    </source>
</evidence>
<dbReference type="GO" id="GO:0003984">
    <property type="term" value="F:acetolactate synthase activity"/>
    <property type="evidence" value="ECO:0007669"/>
    <property type="project" value="TreeGrafter"/>
</dbReference>
<proteinExistence type="inferred from homology"/>
<dbReference type="Proteomes" id="UP000193944">
    <property type="component" value="Unassembled WGS sequence"/>
</dbReference>
<dbReference type="Pfam" id="PF02775">
    <property type="entry name" value="TPP_enzyme_C"/>
    <property type="match status" value="1"/>
</dbReference>
<evidence type="ECO:0000256" key="1">
    <source>
        <dbReference type="ARBA" id="ARBA00001964"/>
    </source>
</evidence>
<reference evidence="8 9" key="2">
    <citation type="submission" date="2016-08" db="EMBL/GenBank/DDBJ databases">
        <title>Pervasive Adenine N6-methylation of Active Genes in Fungi.</title>
        <authorList>
            <consortium name="DOE Joint Genome Institute"/>
            <person name="Mondo S.J."/>
            <person name="Dannebaum R.O."/>
            <person name="Kuo R.C."/>
            <person name="Labutti K."/>
            <person name="Haridas S."/>
            <person name="Kuo A."/>
            <person name="Salamov A."/>
            <person name="Ahrendt S.R."/>
            <person name="Lipzen A."/>
            <person name="Sullivan W."/>
            <person name="Andreopoulos W.B."/>
            <person name="Clum A."/>
            <person name="Lindquist E."/>
            <person name="Daum C."/>
            <person name="Ramamoorthy G.K."/>
            <person name="Gryganskyi A."/>
            <person name="Culley D."/>
            <person name="Magnuson J.K."/>
            <person name="James T.Y."/>
            <person name="O'Malley M.A."/>
            <person name="Stajich J.E."/>
            <person name="Spatafora J.W."/>
            <person name="Visel A."/>
            <person name="Grigoriev I.V."/>
        </authorList>
    </citation>
    <scope>NUCLEOTIDE SEQUENCE [LARGE SCALE GENOMIC DNA]</scope>
    <source>
        <strain evidence="8 9">S4</strain>
    </source>
</reference>
<comment type="similarity">
    <text evidence="2 4">Belongs to the TPP enzyme family.</text>
</comment>
<dbReference type="InterPro" id="IPR029035">
    <property type="entry name" value="DHS-like_NAD/FAD-binding_dom"/>
</dbReference>
<gene>
    <name evidence="8" type="ORF">BCR32DRAFT_270109</name>
</gene>
<dbReference type="Gene3D" id="3.40.50.970">
    <property type="match status" value="2"/>
</dbReference>
<evidence type="ECO:0000259" key="6">
    <source>
        <dbReference type="Pfam" id="PF02775"/>
    </source>
</evidence>
<dbReference type="PANTHER" id="PTHR18968">
    <property type="entry name" value="THIAMINE PYROPHOSPHATE ENZYMES"/>
    <property type="match status" value="1"/>
</dbReference>
<dbReference type="STRING" id="1754192.A0A1Y1WZ68"/>
<dbReference type="FunFam" id="3.40.50.970:FF:000007">
    <property type="entry name" value="Acetolactate synthase"/>
    <property type="match status" value="1"/>
</dbReference>
<dbReference type="Gene3D" id="3.40.50.1220">
    <property type="entry name" value="TPP-binding domain"/>
    <property type="match status" value="1"/>
</dbReference>
<dbReference type="GO" id="GO:0030976">
    <property type="term" value="F:thiamine pyrophosphate binding"/>
    <property type="evidence" value="ECO:0007669"/>
    <property type="project" value="InterPro"/>
</dbReference>
<evidence type="ECO:0000259" key="7">
    <source>
        <dbReference type="Pfam" id="PF02776"/>
    </source>
</evidence>
<dbReference type="AlphaFoldDB" id="A0A1Y1WZ68"/>
<dbReference type="PANTHER" id="PTHR18968:SF166">
    <property type="entry name" value="2-HYDROXYACYL-COA LYASE 2"/>
    <property type="match status" value="1"/>
</dbReference>
<evidence type="ECO:0000256" key="4">
    <source>
        <dbReference type="RuleBase" id="RU362132"/>
    </source>
</evidence>
<dbReference type="InterPro" id="IPR045229">
    <property type="entry name" value="TPP_enz"/>
</dbReference>
<dbReference type="Pfam" id="PF02776">
    <property type="entry name" value="TPP_enzyme_N"/>
    <property type="match status" value="1"/>
</dbReference>
<dbReference type="GO" id="GO:0009097">
    <property type="term" value="P:isoleucine biosynthetic process"/>
    <property type="evidence" value="ECO:0007669"/>
    <property type="project" value="TreeGrafter"/>
</dbReference>
<accession>A0A1Y1WZ68</accession>
<keyword evidence="9" id="KW-1185">Reference proteome</keyword>
<evidence type="ECO:0000313" key="9">
    <source>
        <dbReference type="Proteomes" id="UP000193944"/>
    </source>
</evidence>
<dbReference type="CDD" id="cd07035">
    <property type="entry name" value="TPP_PYR_POX_like"/>
    <property type="match status" value="1"/>
</dbReference>
<dbReference type="InterPro" id="IPR012000">
    <property type="entry name" value="Thiamin_PyroP_enz_cen_dom"/>
</dbReference>